<dbReference type="RefSeq" id="XP_005108938.1">
    <property type="nucleotide sequence ID" value="XM_005108881.3"/>
</dbReference>
<dbReference type="Pfam" id="PF13857">
    <property type="entry name" value="Ank_5"/>
    <property type="match status" value="1"/>
</dbReference>
<organism evidence="4 5">
    <name type="scientific">Aplysia californica</name>
    <name type="common">California sea hare</name>
    <dbReference type="NCBI Taxonomy" id="6500"/>
    <lineage>
        <taxon>Eukaryota</taxon>
        <taxon>Metazoa</taxon>
        <taxon>Spiralia</taxon>
        <taxon>Lophotrochozoa</taxon>
        <taxon>Mollusca</taxon>
        <taxon>Gastropoda</taxon>
        <taxon>Heterobranchia</taxon>
        <taxon>Euthyneura</taxon>
        <taxon>Tectipleura</taxon>
        <taxon>Aplysiida</taxon>
        <taxon>Aplysioidea</taxon>
        <taxon>Aplysiidae</taxon>
        <taxon>Aplysia</taxon>
    </lineage>
</organism>
<sequence>MRPRTAHPLRGPASTLSDVIKYGFFHQVRLLVSSGVDLESRDALRRTPIILCALMEPEAWGASLAMTLIEHGARLAQRDRFGRNALHYACIYERGRLVNILLKATDFDLNQSDKMGNTALHYAAMSGNATITQALASACRKYKLSMHKTNLQGRTALEEAYFCGHGACAHAVEQVLLEKRPGSAIKDVRFADDVTVSPRYLAPPSNHVTGRSPSLRPMSAAFLTRRDSASSFTSVDDRKSSIRSRSNLSLPVYGYYRKTQSPLYALGYKNDKEVIPCVAENDFRNKPSYVFKMVHLPYDPEDWDPVSSMDSSNRTSTAWPESCSVSHTQHSVTPNDWRAELKLLFKVYENQCSASWRASRKWEPAPPVEHDPSCPGPEAGTEEKGRRGRRGSVVSRTSAKDATAPADLRRRMSTTRLKRQPSASGHSGKLDSGLDTSSESINSLASAKRRGLDSSDTGSGGRFDKCASLPSPPSTSPTNRETTLPYRKTSGPKIDVPSDDAIQLPPVHNALRPVSPRAGSSSGSRQQSVTTGPTSGRSSAIRAPDPGADDTRMGSRSLGQNVDPVGCVGAIPKVKEILAPNMTSLGGENVEVDTTKLWVQHPYEDDEEDEDGEDNNM</sequence>
<feature type="compositionally biased region" description="Low complexity" evidence="3">
    <location>
        <begin position="513"/>
        <end position="531"/>
    </location>
</feature>
<dbReference type="Proteomes" id="UP000694888">
    <property type="component" value="Unplaced"/>
</dbReference>
<evidence type="ECO:0000256" key="2">
    <source>
        <dbReference type="ARBA" id="ARBA00023043"/>
    </source>
</evidence>
<proteinExistence type="predicted"/>
<dbReference type="SUPFAM" id="SSF48403">
    <property type="entry name" value="Ankyrin repeat"/>
    <property type="match status" value="1"/>
</dbReference>
<keyword evidence="4" id="KW-1185">Reference proteome</keyword>
<gene>
    <name evidence="5" type="primary">LOC101860604</name>
</gene>
<evidence type="ECO:0000313" key="4">
    <source>
        <dbReference type="Proteomes" id="UP000694888"/>
    </source>
</evidence>
<dbReference type="SMART" id="SM00248">
    <property type="entry name" value="ANK"/>
    <property type="match status" value="2"/>
</dbReference>
<dbReference type="PANTHER" id="PTHR24173:SF76">
    <property type="match status" value="1"/>
</dbReference>
<feature type="compositionally biased region" description="Polar residues" evidence="3">
    <location>
        <begin position="434"/>
        <end position="445"/>
    </location>
</feature>
<keyword evidence="2" id="KW-0040">ANK repeat</keyword>
<dbReference type="PANTHER" id="PTHR24173">
    <property type="entry name" value="ANKYRIN REPEAT CONTAINING"/>
    <property type="match status" value="1"/>
</dbReference>
<evidence type="ECO:0000256" key="1">
    <source>
        <dbReference type="ARBA" id="ARBA00022737"/>
    </source>
</evidence>
<evidence type="ECO:0000313" key="5">
    <source>
        <dbReference type="RefSeq" id="XP_005108938.1"/>
    </source>
</evidence>
<protein>
    <submittedName>
        <fullName evidence="5">Uncharacterized protein LOC101860604</fullName>
    </submittedName>
</protein>
<dbReference type="GeneID" id="101860604"/>
<keyword evidence="1" id="KW-0677">Repeat</keyword>
<dbReference type="InterPro" id="IPR036770">
    <property type="entry name" value="Ankyrin_rpt-contain_sf"/>
</dbReference>
<evidence type="ECO:0000256" key="3">
    <source>
        <dbReference type="SAM" id="MobiDB-lite"/>
    </source>
</evidence>
<feature type="region of interest" description="Disordered" evidence="3">
    <location>
        <begin position="358"/>
        <end position="565"/>
    </location>
</feature>
<name>A0ABM0K521_APLCA</name>
<dbReference type="InterPro" id="IPR002110">
    <property type="entry name" value="Ankyrin_rpt"/>
</dbReference>
<reference evidence="5" key="1">
    <citation type="submission" date="2025-08" db="UniProtKB">
        <authorList>
            <consortium name="RefSeq"/>
        </authorList>
    </citation>
    <scope>IDENTIFICATION</scope>
</reference>
<dbReference type="Gene3D" id="1.25.40.20">
    <property type="entry name" value="Ankyrin repeat-containing domain"/>
    <property type="match status" value="1"/>
</dbReference>
<feature type="compositionally biased region" description="Basic and acidic residues" evidence="3">
    <location>
        <begin position="360"/>
        <end position="372"/>
    </location>
</feature>
<accession>A0ABM0K521</accession>